<dbReference type="GO" id="GO:0042157">
    <property type="term" value="P:lipoprotein metabolic process"/>
    <property type="evidence" value="ECO:0007669"/>
    <property type="project" value="InterPro"/>
</dbReference>
<feature type="region of interest" description="Disordered" evidence="3">
    <location>
        <begin position="1"/>
        <end position="20"/>
    </location>
</feature>
<feature type="compositionally biased region" description="Basic and acidic residues" evidence="3">
    <location>
        <begin position="38"/>
        <end position="52"/>
    </location>
</feature>
<protein>
    <recommendedName>
        <fullName evidence="7">Apolipoprotein L3</fullName>
    </recommendedName>
</protein>
<evidence type="ECO:0000256" key="1">
    <source>
        <dbReference type="ARBA" id="ARBA00010090"/>
    </source>
</evidence>
<organism evidence="5 6">
    <name type="scientific">Leptobrachium leishanense</name>
    <name type="common">Leishan spiny toad</name>
    <dbReference type="NCBI Taxonomy" id="445787"/>
    <lineage>
        <taxon>Eukaryota</taxon>
        <taxon>Metazoa</taxon>
        <taxon>Chordata</taxon>
        <taxon>Craniata</taxon>
        <taxon>Vertebrata</taxon>
        <taxon>Euteleostomi</taxon>
        <taxon>Amphibia</taxon>
        <taxon>Batrachia</taxon>
        <taxon>Anura</taxon>
        <taxon>Pelobatoidea</taxon>
        <taxon>Megophryidae</taxon>
        <taxon>Leptobrachium</taxon>
    </lineage>
</organism>
<feature type="transmembrane region" description="Helical" evidence="4">
    <location>
        <begin position="163"/>
        <end position="189"/>
    </location>
</feature>
<keyword evidence="6" id="KW-1185">Reference proteome</keyword>
<keyword evidence="4" id="KW-0472">Membrane</keyword>
<dbReference type="Pfam" id="PF05461">
    <property type="entry name" value="ApoL"/>
    <property type="match status" value="1"/>
</dbReference>
<feature type="coiled-coil region" evidence="2">
    <location>
        <begin position="223"/>
        <end position="257"/>
    </location>
</feature>
<reference evidence="5" key="1">
    <citation type="submission" date="2025-08" db="UniProtKB">
        <authorList>
            <consortium name="Ensembl"/>
        </authorList>
    </citation>
    <scope>IDENTIFICATION</scope>
</reference>
<keyword evidence="2" id="KW-0175">Coiled coil</keyword>
<evidence type="ECO:0000256" key="4">
    <source>
        <dbReference type="SAM" id="Phobius"/>
    </source>
</evidence>
<comment type="similarity">
    <text evidence="1">Belongs to the apolipoprotein L family.</text>
</comment>
<dbReference type="GO" id="GO:0005576">
    <property type="term" value="C:extracellular region"/>
    <property type="evidence" value="ECO:0007669"/>
    <property type="project" value="InterPro"/>
</dbReference>
<reference evidence="5" key="2">
    <citation type="submission" date="2025-09" db="UniProtKB">
        <authorList>
            <consortium name="Ensembl"/>
        </authorList>
    </citation>
    <scope>IDENTIFICATION</scope>
</reference>
<dbReference type="OrthoDB" id="6363454at2759"/>
<evidence type="ECO:0008006" key="7">
    <source>
        <dbReference type="Google" id="ProtNLM"/>
    </source>
</evidence>
<dbReference type="GO" id="GO:0016020">
    <property type="term" value="C:membrane"/>
    <property type="evidence" value="ECO:0007669"/>
    <property type="project" value="TreeGrafter"/>
</dbReference>
<dbReference type="AlphaFoldDB" id="A0A8C5QSP3"/>
<dbReference type="GO" id="GO:0006869">
    <property type="term" value="P:lipid transport"/>
    <property type="evidence" value="ECO:0007669"/>
    <property type="project" value="InterPro"/>
</dbReference>
<feature type="transmembrane region" description="Helical" evidence="4">
    <location>
        <begin position="195"/>
        <end position="218"/>
    </location>
</feature>
<dbReference type="PANTHER" id="PTHR14096">
    <property type="entry name" value="APOLIPOPROTEIN L"/>
    <property type="match status" value="1"/>
</dbReference>
<dbReference type="PANTHER" id="PTHR14096:SF65">
    <property type="entry name" value="APOLIPOPROTEIN L3-LIKE"/>
    <property type="match status" value="1"/>
</dbReference>
<dbReference type="GeneTree" id="ENSGT01030000234599"/>
<feature type="transmembrane region" description="Helical" evidence="4">
    <location>
        <begin position="308"/>
        <end position="329"/>
    </location>
</feature>
<sequence length="387" mass="42357">MANLAERDRAKHDEETNRQYLDIKRRNRGVRPIAISAAEREPQVALEERNQGERPISISAAEREPQVALEERAQDQEPNSISRFEYFRDTNSENEDEVEVEDRASNSLPERIRRAYSILEEQIRENIERFGNLQRQFVETVKECIKQLHSIADDVDKFHKGSIIASVAGSSFGIAGGIATIVGLCLAPVTFGASLIVTGVGIGVATAGGVTGAAASIADRFNIKAKCNKVEEIIKEINNMRENMQATLRQIDILIIEMIDLLGLNSDFVRVGVRGAYAAVEIARLVQLANLAANAARGAQIAARGAQAAAAVTGVFAALFIVVDTVFLFKAAMELIDGAKSEEAAKIRYIADQLAEDCNQMHIVESDFFLNQEHSFISSIQPDLSGT</sequence>
<dbReference type="Ensembl" id="ENSLLET00000043776.1">
    <property type="protein sequence ID" value="ENSLLEP00000042093.1"/>
    <property type="gene ID" value="ENSLLEG00000026778.1"/>
</dbReference>
<feature type="region of interest" description="Disordered" evidence="3">
    <location>
        <begin position="34"/>
        <end position="78"/>
    </location>
</feature>
<feature type="compositionally biased region" description="Basic and acidic residues" evidence="3">
    <location>
        <begin position="61"/>
        <end position="75"/>
    </location>
</feature>
<evidence type="ECO:0000256" key="2">
    <source>
        <dbReference type="SAM" id="Coils"/>
    </source>
</evidence>
<evidence type="ECO:0000313" key="6">
    <source>
        <dbReference type="Proteomes" id="UP000694569"/>
    </source>
</evidence>
<evidence type="ECO:0000256" key="3">
    <source>
        <dbReference type="SAM" id="MobiDB-lite"/>
    </source>
</evidence>
<evidence type="ECO:0000313" key="5">
    <source>
        <dbReference type="Ensembl" id="ENSLLEP00000042093.1"/>
    </source>
</evidence>
<dbReference type="InterPro" id="IPR008405">
    <property type="entry name" value="ApoL"/>
</dbReference>
<keyword evidence="4" id="KW-0812">Transmembrane</keyword>
<keyword evidence="4" id="KW-1133">Transmembrane helix</keyword>
<dbReference type="GO" id="GO:0008289">
    <property type="term" value="F:lipid binding"/>
    <property type="evidence" value="ECO:0007669"/>
    <property type="project" value="InterPro"/>
</dbReference>
<dbReference type="Proteomes" id="UP000694569">
    <property type="component" value="Unplaced"/>
</dbReference>
<proteinExistence type="inferred from homology"/>
<name>A0A8C5QSP3_9ANUR</name>
<accession>A0A8C5QSP3</accession>